<dbReference type="Proteomes" id="UP000609874">
    <property type="component" value="Unassembled WGS sequence"/>
</dbReference>
<sequence length="535" mass="57074">MSHSISSAKKTATGPLWKMGTFVPFFGPNLHAVTEVTVSMDDVAVHAGSPLLNKFDAFNWDSLSPTDGRIDTSALKDAEPVITAAANAVLLSADRMAAINLQGLLPAVSDPVASATTQLRELSTGLDMASAAARLLPEMLGDESPRKYLILVQNNAESRATGGIPGALAVLNVTKGTIELGEQTSASALGEFIPRIAVDQEQEDLFTTRIGRQMQNVNLTPHFPTAAFSAKQMWETRYPDDLIDGVVALDPMVLSYMLTAIGAVELSDSHLDDVLYRTNLPVSLNSDNVVSTLLSDVYRELEDNNAQDAYFAAVASEVFRSFTQGHGDATHLVNALVHSTSEQRLFLWSSRVQEQEIISRTALAGSVTGARAGGAAFGVYFNDGTGAKMDYYTRRTVQLLKSCRADGLGRYTVQVSIDNGAPKDAADSLPEYVTGGGIFGVKPGNIRTNYVLYGPEQSLVEGLTVNGRPVSFGSGLHGQRPVATVTIELQPGESTDLNVTFFKVSQDSVAQITVTPTAVPLSEVLLQSVDEAPCS</sequence>
<name>A0ABR8UU67_9MICC</name>
<dbReference type="RefSeq" id="WP_191808351.1">
    <property type="nucleotide sequence ID" value="NZ_JACSQD010000005.1"/>
</dbReference>
<keyword evidence="2" id="KW-1185">Reference proteome</keyword>
<dbReference type="Pfam" id="PF13196">
    <property type="entry name" value="DUF4012"/>
    <property type="match status" value="1"/>
</dbReference>
<gene>
    <name evidence="1" type="ORF">H9639_12260</name>
</gene>
<evidence type="ECO:0000313" key="1">
    <source>
        <dbReference type="EMBL" id="MBD7996073.1"/>
    </source>
</evidence>
<comment type="caution">
    <text evidence="1">The sequence shown here is derived from an EMBL/GenBank/DDBJ whole genome shotgun (WGS) entry which is preliminary data.</text>
</comment>
<accession>A0ABR8UU67</accession>
<dbReference type="EMBL" id="JACSQD010000005">
    <property type="protein sequence ID" value="MBD7996073.1"/>
    <property type="molecule type" value="Genomic_DNA"/>
</dbReference>
<dbReference type="InterPro" id="IPR025101">
    <property type="entry name" value="DUF4012"/>
</dbReference>
<organism evidence="1 2">
    <name type="scientific">Arthrobacter gallicola</name>
    <dbReference type="NCBI Taxonomy" id="2762225"/>
    <lineage>
        <taxon>Bacteria</taxon>
        <taxon>Bacillati</taxon>
        <taxon>Actinomycetota</taxon>
        <taxon>Actinomycetes</taxon>
        <taxon>Micrococcales</taxon>
        <taxon>Micrococcaceae</taxon>
        <taxon>Arthrobacter</taxon>
    </lineage>
</organism>
<reference evidence="1 2" key="1">
    <citation type="submission" date="2020-08" db="EMBL/GenBank/DDBJ databases">
        <title>A Genomic Blueprint of the Chicken Gut Microbiome.</title>
        <authorList>
            <person name="Gilroy R."/>
            <person name="Ravi A."/>
            <person name="Getino M."/>
            <person name="Pursley I."/>
            <person name="Horton D.L."/>
            <person name="Alikhan N.-F."/>
            <person name="Baker D."/>
            <person name="Gharbi K."/>
            <person name="Hall N."/>
            <person name="Watson M."/>
            <person name="Adriaenssens E.M."/>
            <person name="Foster-Nyarko E."/>
            <person name="Jarju S."/>
            <person name="Secka A."/>
            <person name="Antonio M."/>
            <person name="Oren A."/>
            <person name="Chaudhuri R."/>
            <person name="La Ragione R.M."/>
            <person name="Hildebrand F."/>
            <person name="Pallen M.J."/>
        </authorList>
    </citation>
    <scope>NUCLEOTIDE SEQUENCE [LARGE SCALE GENOMIC DNA]</scope>
    <source>
        <strain evidence="1 2">Sa2CUA1</strain>
    </source>
</reference>
<evidence type="ECO:0000313" key="2">
    <source>
        <dbReference type="Proteomes" id="UP000609874"/>
    </source>
</evidence>
<proteinExistence type="predicted"/>
<protein>
    <submittedName>
        <fullName evidence="1">DUF4012 domain-containing protein</fullName>
    </submittedName>
</protein>